<protein>
    <submittedName>
        <fullName evidence="1">Uncharacterized protein</fullName>
    </submittedName>
</protein>
<name>A0A2T3KM11_9GAMM</name>
<sequence>MAISYKGEMISIYKLSKISGQPPSSLYRGYHRGIKTGEELITFARKHLIEFEGKWVSMKQVCKATNSNSGSIKRRLAAGIPIELAVLDSTERRGRNSITATLTPSEVIDIYTTLFNKNESQTHLAEQYGVHQSTISDIWRQKRWGWLTSPVRWDLENSKLAKI</sequence>
<dbReference type="EMBL" id="PYNF01000003">
    <property type="protein sequence ID" value="PSV00734.1"/>
    <property type="molecule type" value="Genomic_DNA"/>
</dbReference>
<dbReference type="Gene3D" id="1.10.10.60">
    <property type="entry name" value="Homeodomain-like"/>
    <property type="match status" value="1"/>
</dbReference>
<proteinExistence type="predicted"/>
<dbReference type="Proteomes" id="UP000241426">
    <property type="component" value="Unassembled WGS sequence"/>
</dbReference>
<dbReference type="AlphaFoldDB" id="A0A2T3KM11"/>
<organism evidence="1 2">
    <name type="scientific">Photobacterium kishitanii</name>
    <dbReference type="NCBI Taxonomy" id="318456"/>
    <lineage>
        <taxon>Bacteria</taxon>
        <taxon>Pseudomonadati</taxon>
        <taxon>Pseudomonadota</taxon>
        <taxon>Gammaproteobacteria</taxon>
        <taxon>Vibrionales</taxon>
        <taxon>Vibrionaceae</taxon>
        <taxon>Photobacterium</taxon>
    </lineage>
</organism>
<evidence type="ECO:0000313" key="1">
    <source>
        <dbReference type="EMBL" id="PSV00734.1"/>
    </source>
</evidence>
<evidence type="ECO:0000313" key="2">
    <source>
        <dbReference type="Proteomes" id="UP000241426"/>
    </source>
</evidence>
<comment type="caution">
    <text evidence="1">The sequence shown here is derived from an EMBL/GenBank/DDBJ whole genome shotgun (WGS) entry which is preliminary data.</text>
</comment>
<accession>A0A2T3KM11</accession>
<reference evidence="1 2" key="1">
    <citation type="submission" date="2018-01" db="EMBL/GenBank/DDBJ databases">
        <title>Whole genome sequencing of Histamine producing bacteria.</title>
        <authorList>
            <person name="Butler K."/>
        </authorList>
    </citation>
    <scope>NUCLEOTIDE SEQUENCE [LARGE SCALE GENOMIC DNA]</scope>
    <source>
        <strain evidence="1 2">FS-7.2</strain>
    </source>
</reference>
<dbReference type="RefSeq" id="WP_146147094.1">
    <property type="nucleotide sequence ID" value="NZ_PYNF01000003.1"/>
</dbReference>
<gene>
    <name evidence="1" type="ORF">C9J27_06220</name>
</gene>